<name>A0A918WMI9_9RHOB</name>
<dbReference type="Proteomes" id="UP000638981">
    <property type="component" value="Unassembled WGS sequence"/>
</dbReference>
<organism evidence="2 3">
    <name type="scientific">Neogemmobacter tilapiae</name>
    <dbReference type="NCBI Taxonomy" id="875041"/>
    <lineage>
        <taxon>Bacteria</taxon>
        <taxon>Pseudomonadati</taxon>
        <taxon>Pseudomonadota</taxon>
        <taxon>Alphaproteobacteria</taxon>
        <taxon>Rhodobacterales</taxon>
        <taxon>Paracoccaceae</taxon>
        <taxon>Neogemmobacter</taxon>
    </lineage>
</organism>
<accession>A0A918WMI9</accession>
<dbReference type="Pfam" id="PF13449">
    <property type="entry name" value="Phytase-like"/>
    <property type="match status" value="1"/>
</dbReference>
<dbReference type="EMBL" id="BMYJ01000005">
    <property type="protein sequence ID" value="GHC57058.1"/>
    <property type="molecule type" value="Genomic_DNA"/>
</dbReference>
<evidence type="ECO:0000313" key="3">
    <source>
        <dbReference type="Proteomes" id="UP000638981"/>
    </source>
</evidence>
<protein>
    <recommendedName>
        <fullName evidence="1">Phytase-like domain-containing protein</fullName>
    </recommendedName>
</protein>
<proteinExistence type="predicted"/>
<dbReference type="RefSeq" id="WP_229804696.1">
    <property type="nucleotide sequence ID" value="NZ_BMYJ01000005.1"/>
</dbReference>
<reference evidence="2" key="1">
    <citation type="journal article" date="2014" name="Int. J. Syst. Evol. Microbiol.">
        <title>Complete genome sequence of Corynebacterium casei LMG S-19264T (=DSM 44701T), isolated from a smear-ripened cheese.</title>
        <authorList>
            <consortium name="US DOE Joint Genome Institute (JGI-PGF)"/>
            <person name="Walter F."/>
            <person name="Albersmeier A."/>
            <person name="Kalinowski J."/>
            <person name="Ruckert C."/>
        </authorList>
    </citation>
    <scope>NUCLEOTIDE SEQUENCE</scope>
    <source>
        <strain evidence="2">KCTC 23310</strain>
    </source>
</reference>
<gene>
    <name evidence="2" type="ORF">GCM10007315_20610</name>
</gene>
<comment type="caution">
    <text evidence="2">The sequence shown here is derived from an EMBL/GenBank/DDBJ whole genome shotgun (WGS) entry which is preliminary data.</text>
</comment>
<dbReference type="InterPro" id="IPR027372">
    <property type="entry name" value="Phytase-like_dom"/>
</dbReference>
<dbReference type="AlphaFoldDB" id="A0A918WMI9"/>
<dbReference type="SUPFAM" id="SSF101898">
    <property type="entry name" value="NHL repeat"/>
    <property type="match status" value="1"/>
</dbReference>
<reference evidence="2" key="2">
    <citation type="submission" date="2020-09" db="EMBL/GenBank/DDBJ databases">
        <authorList>
            <person name="Sun Q."/>
            <person name="Kim S."/>
        </authorList>
    </citation>
    <scope>NUCLEOTIDE SEQUENCE</scope>
    <source>
        <strain evidence="2">KCTC 23310</strain>
    </source>
</reference>
<feature type="domain" description="Phytase-like" evidence="1">
    <location>
        <begin position="19"/>
        <end position="253"/>
    </location>
</feature>
<sequence length="268" mass="29514">MAEAEWLGSITWRSDDPLMGGMSALDLTTDGVSFVALSDRGAVTHGILERDAMGALLGIRAAPLQKLLGRGQAILPKGRADSEGLAVADDGSFYVSFEGATRVLHYVDMQAEPINLPRPDAFKRYSRNASLEALAIASDGSLYTLPEDVKGDFPLWHFAEGVWSQDVFIARQGDFLPVAADFGPDGWLYILERNFQGISGFASRVRRFDPLIGGMGETVMQSRLGQHDNLEGLAVWRDQDGFIRLTMIADDNFRFFQSTEIAEYRLSD</sequence>
<evidence type="ECO:0000259" key="1">
    <source>
        <dbReference type="Pfam" id="PF13449"/>
    </source>
</evidence>
<evidence type="ECO:0000313" key="2">
    <source>
        <dbReference type="EMBL" id="GHC57058.1"/>
    </source>
</evidence>
<keyword evidence="3" id="KW-1185">Reference proteome</keyword>